<dbReference type="FunFam" id="3.40.50.300:FF:000538">
    <property type="entry name" value="ATPase family AAA domain-containing protein 1"/>
    <property type="match status" value="1"/>
</dbReference>
<evidence type="ECO:0000256" key="6">
    <source>
        <dbReference type="RuleBase" id="RU003651"/>
    </source>
</evidence>
<dbReference type="InterPro" id="IPR003593">
    <property type="entry name" value="AAA+_ATPase"/>
</dbReference>
<dbReference type="EMBL" id="CAJNOL010000067">
    <property type="protein sequence ID" value="CAF0809687.1"/>
    <property type="molecule type" value="Genomic_DNA"/>
</dbReference>
<keyword evidence="3" id="KW-1000">Mitochondrion outer membrane</keyword>
<dbReference type="EMBL" id="CAJNOH010000071">
    <property type="protein sequence ID" value="CAF0837583.1"/>
    <property type="molecule type" value="Genomic_DNA"/>
</dbReference>
<dbReference type="GO" id="GO:0016887">
    <property type="term" value="F:ATP hydrolysis activity"/>
    <property type="evidence" value="ECO:0007669"/>
    <property type="project" value="InterPro"/>
</dbReference>
<dbReference type="SUPFAM" id="SSF52540">
    <property type="entry name" value="P-loop containing nucleoside triphosphate hydrolases"/>
    <property type="match status" value="1"/>
</dbReference>
<evidence type="ECO:0000256" key="2">
    <source>
        <dbReference type="ARBA" id="ARBA00022741"/>
    </source>
</evidence>
<dbReference type="Pfam" id="PF17862">
    <property type="entry name" value="AAA_lid_3"/>
    <property type="match status" value="1"/>
</dbReference>
<proteinExistence type="inferred from homology"/>
<evidence type="ECO:0000313" key="9">
    <source>
        <dbReference type="EMBL" id="CAF0837583.1"/>
    </source>
</evidence>
<comment type="caution">
    <text evidence="8">The sequence shown here is derived from an EMBL/GenBank/DDBJ whole genome shotgun (WGS) entry which is preliminary data.</text>
</comment>
<comment type="subcellular location">
    <subcellularLocation>
        <location evidence="1">Mitochondrion outer membrane</location>
        <topology evidence="1">Single-pass membrane protein</topology>
    </subcellularLocation>
</comment>
<dbReference type="PANTHER" id="PTHR45644:SF3">
    <property type="entry name" value="FI08533P-RELATED"/>
    <property type="match status" value="1"/>
</dbReference>
<keyword evidence="5" id="KW-0496">Mitochondrion</keyword>
<dbReference type="InterPro" id="IPR003960">
    <property type="entry name" value="ATPase_AAA_CS"/>
</dbReference>
<dbReference type="Proteomes" id="UP000663854">
    <property type="component" value="Unassembled WGS sequence"/>
</dbReference>
<evidence type="ECO:0000313" key="10">
    <source>
        <dbReference type="Proteomes" id="UP000663870"/>
    </source>
</evidence>
<sequence>MVLPSKFPRVLTEASRTFDLKDPQIRSLLLSLGTRALALVGSMVFSYLLIRYAIKQLDPTYEEKKRQKELAEIISKKMNLPQAIVNNFNEYEMCLLTDLINPTDINVTWQDIGGLDEIIDNVRQTVIYPLQHPELFNQSKLLTTPKGVLLYGPPGCGKTMLAKAIAKEAGANFINLQVTSLLDKWYGESQKRTAAIFSLAKKLQPTIIFIDEIDSFMRTRQNDDHECTRMVKTQFMTLWDGLETDDSNPLSNRILIIGATNRVQDLDAAILRRMPTRYHISLPNLNQRTKIFQLILSNELLHTDVDLEQLAQQTSNYTGSDINEICRQAAMQRIVELCNQPSITDEENSILQLRSITQADFLEALRKVRDNHQHHQSFNKLFLD</sequence>
<dbReference type="GO" id="GO:0140570">
    <property type="term" value="P:extraction of mislocalized protein from mitochondrial outer membrane"/>
    <property type="evidence" value="ECO:0007669"/>
    <property type="project" value="TreeGrafter"/>
</dbReference>
<dbReference type="Gene3D" id="1.10.8.60">
    <property type="match status" value="1"/>
</dbReference>
<evidence type="ECO:0000256" key="5">
    <source>
        <dbReference type="ARBA" id="ARBA00023128"/>
    </source>
</evidence>
<accession>A0A813TIR1</accession>
<dbReference type="PANTHER" id="PTHR45644">
    <property type="entry name" value="AAA ATPASE, PUTATIVE (AFU_ORTHOLOGUE AFUA_2G12920)-RELATED-RELATED"/>
    <property type="match status" value="1"/>
</dbReference>
<dbReference type="InterPro" id="IPR051701">
    <property type="entry name" value="Mito_OM_Translocase_MSP1"/>
</dbReference>
<dbReference type="Proteomes" id="UP000663870">
    <property type="component" value="Unassembled WGS sequence"/>
</dbReference>
<dbReference type="GO" id="GO:0005741">
    <property type="term" value="C:mitochondrial outer membrane"/>
    <property type="evidence" value="ECO:0007669"/>
    <property type="project" value="UniProtKB-SubCell"/>
</dbReference>
<gene>
    <name evidence="8" type="ORF">JXQ802_LOCUS4655</name>
    <name evidence="9" type="ORF">PYM288_LOCUS6403</name>
</gene>
<evidence type="ECO:0000256" key="1">
    <source>
        <dbReference type="ARBA" id="ARBA00004572"/>
    </source>
</evidence>
<keyword evidence="4 6" id="KW-0067">ATP-binding</keyword>
<name>A0A813TIR1_9BILA</name>
<keyword evidence="2 6" id="KW-0547">Nucleotide-binding</keyword>
<dbReference type="SMART" id="SM00382">
    <property type="entry name" value="AAA"/>
    <property type="match status" value="1"/>
</dbReference>
<evidence type="ECO:0000259" key="7">
    <source>
        <dbReference type="SMART" id="SM00382"/>
    </source>
</evidence>
<dbReference type="InterPro" id="IPR041569">
    <property type="entry name" value="AAA_lid_3"/>
</dbReference>
<dbReference type="AlphaFoldDB" id="A0A813TIR1"/>
<protein>
    <recommendedName>
        <fullName evidence="7">AAA+ ATPase domain-containing protein</fullName>
    </recommendedName>
</protein>
<reference evidence="8" key="1">
    <citation type="submission" date="2021-02" db="EMBL/GenBank/DDBJ databases">
        <authorList>
            <person name="Nowell W R."/>
        </authorList>
    </citation>
    <scope>NUCLEOTIDE SEQUENCE</scope>
</reference>
<dbReference type="PROSITE" id="PS00674">
    <property type="entry name" value="AAA"/>
    <property type="match status" value="1"/>
</dbReference>
<evidence type="ECO:0000313" key="8">
    <source>
        <dbReference type="EMBL" id="CAF0809687.1"/>
    </source>
</evidence>
<keyword evidence="10" id="KW-1185">Reference proteome</keyword>
<feature type="domain" description="AAA+ ATPase" evidence="7">
    <location>
        <begin position="144"/>
        <end position="286"/>
    </location>
</feature>
<keyword evidence="3" id="KW-0472">Membrane</keyword>
<evidence type="ECO:0000256" key="3">
    <source>
        <dbReference type="ARBA" id="ARBA00022787"/>
    </source>
</evidence>
<dbReference type="Pfam" id="PF00004">
    <property type="entry name" value="AAA"/>
    <property type="match status" value="1"/>
</dbReference>
<dbReference type="InterPro" id="IPR003959">
    <property type="entry name" value="ATPase_AAA_core"/>
</dbReference>
<dbReference type="Gene3D" id="3.40.50.300">
    <property type="entry name" value="P-loop containing nucleotide triphosphate hydrolases"/>
    <property type="match status" value="1"/>
</dbReference>
<evidence type="ECO:0000256" key="4">
    <source>
        <dbReference type="ARBA" id="ARBA00022840"/>
    </source>
</evidence>
<dbReference type="GO" id="GO:0005524">
    <property type="term" value="F:ATP binding"/>
    <property type="evidence" value="ECO:0007669"/>
    <property type="project" value="UniProtKB-KW"/>
</dbReference>
<dbReference type="InterPro" id="IPR027417">
    <property type="entry name" value="P-loop_NTPase"/>
</dbReference>
<organism evidence="8 10">
    <name type="scientific">Rotaria sordida</name>
    <dbReference type="NCBI Taxonomy" id="392033"/>
    <lineage>
        <taxon>Eukaryota</taxon>
        <taxon>Metazoa</taxon>
        <taxon>Spiralia</taxon>
        <taxon>Gnathifera</taxon>
        <taxon>Rotifera</taxon>
        <taxon>Eurotatoria</taxon>
        <taxon>Bdelloidea</taxon>
        <taxon>Philodinida</taxon>
        <taxon>Philodinidae</taxon>
        <taxon>Rotaria</taxon>
    </lineage>
</organism>
<comment type="similarity">
    <text evidence="6">Belongs to the AAA ATPase family.</text>
</comment>